<evidence type="ECO:0000259" key="1">
    <source>
        <dbReference type="PROSITE" id="PS51819"/>
    </source>
</evidence>
<comment type="caution">
    <text evidence="2">The sequence shown here is derived from an EMBL/GenBank/DDBJ whole genome shotgun (WGS) entry which is preliminary data.</text>
</comment>
<reference evidence="2" key="1">
    <citation type="submission" date="2022-01" db="EMBL/GenBank/DDBJ databases">
        <title>Genome sequencing of Zunongwangia sp. M21534 genome.</title>
        <authorList>
            <person name="Chen Y."/>
            <person name="Dong C."/>
            <person name="Shao Z."/>
        </authorList>
    </citation>
    <scope>NUCLEOTIDE SEQUENCE</scope>
    <source>
        <strain evidence="2">MCCC M21534</strain>
    </source>
</reference>
<organism evidence="2 3">
    <name type="scientific">Zunongwangia pacifica</name>
    <dbReference type="NCBI Taxonomy" id="2911062"/>
    <lineage>
        <taxon>Bacteria</taxon>
        <taxon>Pseudomonadati</taxon>
        <taxon>Bacteroidota</taxon>
        <taxon>Flavobacteriia</taxon>
        <taxon>Flavobacteriales</taxon>
        <taxon>Flavobacteriaceae</taxon>
        <taxon>Zunongwangia</taxon>
    </lineage>
</organism>
<dbReference type="InterPro" id="IPR050383">
    <property type="entry name" value="GlyoxalaseI/FosfomycinResist"/>
</dbReference>
<dbReference type="Gene3D" id="3.10.180.10">
    <property type="entry name" value="2,3-Dihydroxybiphenyl 1,2-Dioxygenase, domain 1"/>
    <property type="match status" value="1"/>
</dbReference>
<sequence>MKIEYLEVYTSAIKEQLGFYRDVLGFSITEVAENSFRLSTGFTEICFKHKEDAKPYHIAFHIPAHNENLALQWLKKRVKIEKNDTEEIIDFSNWKAKSMYFKDPDGNILEFISRKNLYEWGDTVFNINSIVGVAEIGLAVDIIEPYYNYLHRQFDLAIYDGSLDRFCAIGDDEGLIIAVNRNNRDWFPTNQTAFEADFKINFTHQGSAFNFTSKEV</sequence>
<keyword evidence="3" id="KW-1185">Reference proteome</keyword>
<feature type="domain" description="VOC" evidence="1">
    <location>
        <begin position="2"/>
        <end position="114"/>
    </location>
</feature>
<protein>
    <submittedName>
        <fullName evidence="2">VOC family protein</fullName>
    </submittedName>
</protein>
<dbReference type="PANTHER" id="PTHR21366">
    <property type="entry name" value="GLYOXALASE FAMILY PROTEIN"/>
    <property type="match status" value="1"/>
</dbReference>
<dbReference type="InterPro" id="IPR037523">
    <property type="entry name" value="VOC_core"/>
</dbReference>
<dbReference type="EMBL" id="JAKHSK010000033">
    <property type="protein sequence ID" value="MCL6220131.1"/>
    <property type="molecule type" value="Genomic_DNA"/>
</dbReference>
<dbReference type="InterPro" id="IPR004360">
    <property type="entry name" value="Glyas_Fos-R_dOase_dom"/>
</dbReference>
<evidence type="ECO:0000313" key="2">
    <source>
        <dbReference type="EMBL" id="MCL6220131.1"/>
    </source>
</evidence>
<accession>A0A9X1ZU32</accession>
<dbReference type="Pfam" id="PF00903">
    <property type="entry name" value="Glyoxalase"/>
    <property type="match status" value="1"/>
</dbReference>
<proteinExistence type="predicted"/>
<dbReference type="Proteomes" id="UP001139521">
    <property type="component" value="Unassembled WGS sequence"/>
</dbReference>
<dbReference type="RefSeq" id="WP_249602834.1">
    <property type="nucleotide sequence ID" value="NZ_JAKHSK010000033.1"/>
</dbReference>
<dbReference type="PROSITE" id="PS51819">
    <property type="entry name" value="VOC"/>
    <property type="match status" value="1"/>
</dbReference>
<gene>
    <name evidence="2" type="ORF">L1967_17710</name>
</gene>
<dbReference type="AlphaFoldDB" id="A0A9X1ZU32"/>
<dbReference type="SUPFAM" id="SSF54593">
    <property type="entry name" value="Glyoxalase/Bleomycin resistance protein/Dihydroxybiphenyl dioxygenase"/>
    <property type="match status" value="1"/>
</dbReference>
<dbReference type="InterPro" id="IPR029068">
    <property type="entry name" value="Glyas_Bleomycin-R_OHBP_Dase"/>
</dbReference>
<name>A0A9X1ZU32_9FLAO</name>
<evidence type="ECO:0000313" key="3">
    <source>
        <dbReference type="Proteomes" id="UP001139521"/>
    </source>
</evidence>